<reference evidence="10 11" key="1">
    <citation type="submission" date="2018-05" db="EMBL/GenBank/DDBJ databases">
        <title>Genomic Encyclopedia of Type Strains, Phase III (KMG-III): the genomes of soil and plant-associated and newly described type strains.</title>
        <authorList>
            <person name="Whitman W."/>
        </authorList>
    </citation>
    <scope>NUCLEOTIDE SEQUENCE [LARGE SCALE GENOMIC DNA]</scope>
    <source>
        <strain evidence="10 11">CECT 5696</strain>
    </source>
</reference>
<sequence>MDDWLKRLLAFKEEHELWHEGDCIVVAVSGGPDSMVMLHLLHALSGAEQLRVVAAHVDHGFRGQESKDEAELVRSFAAKLGIPFEATTLDMPSYIEATGMNSQQASRLKRYQFLHEVADRYGASRIALAHHADDQAETVLMRLLRGTGTSGLAGIQAKRRDKNVELIRPLLRINKAELTAYAELHSIPYAIDSSNMKRDYFRNELRLDVLPYLEQYNPQLSASLNRLAEIASVEDQWMQDEASRAFERLVSRSSGTFCELRRADLSSLPVALQRRLIKLILNYLSMETAGLKPGDKADFERIEAIRHAALAPSPTTWQTDAGGGVRFYREYDRLRWLTGEPHLSHSYWPPYAYTIEAMDDVLDVPEGGLSFRLTNAVAAADERGRYCADFDADQLLFPLTVRNRRPGDRMSVIGLNGTKKVQDMFVDLKIPPSERDRMPLVLDAAGQVLWIPGARRSAIALTGAGTTNVLRIQTVPCTMNLE</sequence>
<dbReference type="GO" id="GO:0005524">
    <property type="term" value="F:ATP binding"/>
    <property type="evidence" value="ECO:0007669"/>
    <property type="project" value="UniProtKB-UniRule"/>
</dbReference>
<dbReference type="SUPFAM" id="SSF52402">
    <property type="entry name" value="Adenine nucleotide alpha hydrolases-like"/>
    <property type="match status" value="1"/>
</dbReference>
<dbReference type="Proteomes" id="UP000246635">
    <property type="component" value="Unassembled WGS sequence"/>
</dbReference>
<dbReference type="InterPro" id="IPR012795">
    <property type="entry name" value="tRNA_Ile_lys_synt_N"/>
</dbReference>
<dbReference type="InterPro" id="IPR012796">
    <property type="entry name" value="Lysidine-tRNA-synth_C"/>
</dbReference>
<evidence type="ECO:0000256" key="2">
    <source>
        <dbReference type="ARBA" id="ARBA00022490"/>
    </source>
</evidence>
<organism evidence="10 11">
    <name type="scientific">Paenibacillus cellulosilyticus</name>
    <dbReference type="NCBI Taxonomy" id="375489"/>
    <lineage>
        <taxon>Bacteria</taxon>
        <taxon>Bacillati</taxon>
        <taxon>Bacillota</taxon>
        <taxon>Bacilli</taxon>
        <taxon>Bacillales</taxon>
        <taxon>Paenibacillaceae</taxon>
        <taxon>Paenibacillus</taxon>
    </lineage>
</organism>
<dbReference type="RefSeq" id="WP_110046157.1">
    <property type="nucleotide sequence ID" value="NZ_CP054613.1"/>
</dbReference>
<comment type="domain">
    <text evidence="8">The N-terminal region contains the highly conserved SGGXDS motif, predicted to be a P-loop motif involved in ATP binding.</text>
</comment>
<evidence type="ECO:0000256" key="3">
    <source>
        <dbReference type="ARBA" id="ARBA00022598"/>
    </source>
</evidence>
<dbReference type="EC" id="6.3.4.19" evidence="8"/>
<dbReference type="CDD" id="cd01992">
    <property type="entry name" value="TilS_N"/>
    <property type="match status" value="1"/>
</dbReference>
<dbReference type="NCBIfam" id="TIGR02432">
    <property type="entry name" value="lysidine_TilS_N"/>
    <property type="match status" value="1"/>
</dbReference>
<dbReference type="PANTHER" id="PTHR43033">
    <property type="entry name" value="TRNA(ILE)-LYSIDINE SYNTHASE-RELATED"/>
    <property type="match status" value="1"/>
</dbReference>
<dbReference type="GO" id="GO:0032267">
    <property type="term" value="F:tRNA(Ile)-lysidine synthase activity"/>
    <property type="evidence" value="ECO:0007669"/>
    <property type="project" value="UniProtKB-EC"/>
</dbReference>
<evidence type="ECO:0000256" key="4">
    <source>
        <dbReference type="ARBA" id="ARBA00022694"/>
    </source>
</evidence>
<proteinExistence type="inferred from homology"/>
<dbReference type="InterPro" id="IPR012094">
    <property type="entry name" value="tRNA_Ile_lys_synt"/>
</dbReference>
<dbReference type="HAMAP" id="MF_01161">
    <property type="entry name" value="tRNA_Ile_lys_synt"/>
    <property type="match status" value="1"/>
</dbReference>
<evidence type="ECO:0000313" key="10">
    <source>
        <dbReference type="EMBL" id="PWV96006.1"/>
    </source>
</evidence>
<keyword evidence="6 8" id="KW-0067">ATP-binding</keyword>
<accession>A0A2V2YNN5</accession>
<dbReference type="GO" id="GO:0006400">
    <property type="term" value="P:tRNA modification"/>
    <property type="evidence" value="ECO:0007669"/>
    <property type="project" value="UniProtKB-UniRule"/>
</dbReference>
<keyword evidence="4 8" id="KW-0819">tRNA processing</keyword>
<dbReference type="AlphaFoldDB" id="A0A2V2YNN5"/>
<comment type="similarity">
    <text evidence="8">Belongs to the tRNA(Ile)-lysidine synthase family.</text>
</comment>
<feature type="binding site" evidence="8">
    <location>
        <begin position="29"/>
        <end position="34"/>
    </location>
    <ligand>
        <name>ATP</name>
        <dbReference type="ChEBI" id="CHEBI:30616"/>
    </ligand>
</feature>
<evidence type="ECO:0000256" key="1">
    <source>
        <dbReference type="ARBA" id="ARBA00004496"/>
    </source>
</evidence>
<evidence type="ECO:0000256" key="8">
    <source>
        <dbReference type="HAMAP-Rule" id="MF_01161"/>
    </source>
</evidence>
<comment type="subcellular location">
    <subcellularLocation>
        <location evidence="1 8">Cytoplasm</location>
    </subcellularLocation>
</comment>
<evidence type="ECO:0000256" key="5">
    <source>
        <dbReference type="ARBA" id="ARBA00022741"/>
    </source>
</evidence>
<keyword evidence="5 8" id="KW-0547">Nucleotide-binding</keyword>
<keyword evidence="2 8" id="KW-0963">Cytoplasm</keyword>
<keyword evidence="3 8" id="KW-0436">Ligase</keyword>
<dbReference type="EMBL" id="QGTQ01000023">
    <property type="protein sequence ID" value="PWV96006.1"/>
    <property type="molecule type" value="Genomic_DNA"/>
</dbReference>
<dbReference type="InterPro" id="IPR014729">
    <property type="entry name" value="Rossmann-like_a/b/a_fold"/>
</dbReference>
<comment type="catalytic activity">
    <reaction evidence="7 8">
        <text>cytidine(34) in tRNA(Ile2) + L-lysine + ATP = lysidine(34) in tRNA(Ile2) + AMP + diphosphate + H(+)</text>
        <dbReference type="Rhea" id="RHEA:43744"/>
        <dbReference type="Rhea" id="RHEA-COMP:10625"/>
        <dbReference type="Rhea" id="RHEA-COMP:10670"/>
        <dbReference type="ChEBI" id="CHEBI:15378"/>
        <dbReference type="ChEBI" id="CHEBI:30616"/>
        <dbReference type="ChEBI" id="CHEBI:32551"/>
        <dbReference type="ChEBI" id="CHEBI:33019"/>
        <dbReference type="ChEBI" id="CHEBI:82748"/>
        <dbReference type="ChEBI" id="CHEBI:83665"/>
        <dbReference type="ChEBI" id="CHEBI:456215"/>
        <dbReference type="EC" id="6.3.4.19"/>
    </reaction>
</comment>
<dbReference type="SUPFAM" id="SSF56037">
    <property type="entry name" value="PheT/TilS domain"/>
    <property type="match status" value="1"/>
</dbReference>
<comment type="function">
    <text evidence="8">Ligates lysine onto the cytidine present at position 34 of the AUA codon-specific tRNA(Ile) that contains the anticodon CAU, in an ATP-dependent manner. Cytidine is converted to lysidine, thus changing the amino acid specificity of the tRNA from methionine to isoleucine.</text>
</comment>
<name>A0A2V2YNN5_9BACL</name>
<dbReference type="GO" id="GO:0005737">
    <property type="term" value="C:cytoplasm"/>
    <property type="evidence" value="ECO:0007669"/>
    <property type="project" value="UniProtKB-SubCell"/>
</dbReference>
<dbReference type="OrthoDB" id="9807403at2"/>
<dbReference type="SMART" id="SM00977">
    <property type="entry name" value="TilS_C"/>
    <property type="match status" value="1"/>
</dbReference>
<dbReference type="Pfam" id="PF11734">
    <property type="entry name" value="TilS_C"/>
    <property type="match status" value="1"/>
</dbReference>
<dbReference type="Pfam" id="PF01171">
    <property type="entry name" value="ATP_bind_3"/>
    <property type="match status" value="1"/>
</dbReference>
<keyword evidence="11" id="KW-1185">Reference proteome</keyword>
<dbReference type="Gene3D" id="3.40.50.620">
    <property type="entry name" value="HUPs"/>
    <property type="match status" value="1"/>
</dbReference>
<dbReference type="NCBIfam" id="TIGR02433">
    <property type="entry name" value="lysidine_TilS_C"/>
    <property type="match status" value="1"/>
</dbReference>
<dbReference type="PANTHER" id="PTHR43033:SF1">
    <property type="entry name" value="TRNA(ILE)-LYSIDINE SYNTHASE-RELATED"/>
    <property type="match status" value="1"/>
</dbReference>
<evidence type="ECO:0000259" key="9">
    <source>
        <dbReference type="SMART" id="SM00977"/>
    </source>
</evidence>
<evidence type="ECO:0000313" key="11">
    <source>
        <dbReference type="Proteomes" id="UP000246635"/>
    </source>
</evidence>
<feature type="domain" description="Lysidine-tRNA(Ile) synthetase C-terminal" evidence="9">
    <location>
        <begin position="399"/>
        <end position="472"/>
    </location>
</feature>
<dbReference type="Gene3D" id="1.20.59.20">
    <property type="match status" value="1"/>
</dbReference>
<dbReference type="SUPFAM" id="SSF82829">
    <property type="entry name" value="MesJ substrate recognition domain-like"/>
    <property type="match status" value="1"/>
</dbReference>
<evidence type="ECO:0000256" key="7">
    <source>
        <dbReference type="ARBA" id="ARBA00048539"/>
    </source>
</evidence>
<comment type="caution">
    <text evidence="10">The sequence shown here is derived from an EMBL/GenBank/DDBJ whole genome shotgun (WGS) entry which is preliminary data.</text>
</comment>
<gene>
    <name evidence="8" type="primary">tilS</name>
    <name evidence="10" type="ORF">DFQ01_12384</name>
</gene>
<dbReference type="InterPro" id="IPR011063">
    <property type="entry name" value="TilS/TtcA_N"/>
</dbReference>
<evidence type="ECO:0000256" key="6">
    <source>
        <dbReference type="ARBA" id="ARBA00022840"/>
    </source>
</evidence>
<protein>
    <recommendedName>
        <fullName evidence="8">tRNA(Ile)-lysidine synthase</fullName>
        <ecNumber evidence="8">6.3.4.19</ecNumber>
    </recommendedName>
    <alternativeName>
        <fullName evidence="8">tRNA(Ile)-2-lysyl-cytidine synthase</fullName>
    </alternativeName>
    <alternativeName>
        <fullName evidence="8">tRNA(Ile)-lysidine synthetase</fullName>
    </alternativeName>
</protein>